<gene>
    <name evidence="4" type="ORF">CO2235_140013</name>
    <name evidence="3" type="ORF">CO2235_U920014</name>
    <name evidence="2" type="ORF">JTE92_19695</name>
</gene>
<protein>
    <submittedName>
        <fullName evidence="3">Uncharacterized protein</fullName>
    </submittedName>
</protein>
<evidence type="ECO:0000313" key="5">
    <source>
        <dbReference type="Proteomes" id="UP000256862"/>
    </source>
</evidence>
<reference evidence="5" key="1">
    <citation type="submission" date="2018-01" db="EMBL/GenBank/DDBJ databases">
        <authorList>
            <person name="Gaut B.S."/>
            <person name="Morton B.R."/>
            <person name="Clegg M.T."/>
            <person name="Duvall M.R."/>
        </authorList>
    </citation>
    <scope>NUCLEOTIDE SEQUENCE [LARGE SCALE GENOMIC DNA]</scope>
</reference>
<proteinExistence type="predicted"/>
<dbReference type="Proteomes" id="UP000623307">
    <property type="component" value="Chromosome 2"/>
</dbReference>
<reference evidence="3 5" key="2">
    <citation type="submission" date="2018-01" db="EMBL/GenBank/DDBJ databases">
        <authorList>
            <person name="Clerissi C."/>
        </authorList>
    </citation>
    <scope>NUCLEOTIDE SEQUENCE</scope>
    <source>
        <strain evidence="3">Cupriavidus oxalaticus LMG 2235</strain>
    </source>
</reference>
<evidence type="ECO:0000313" key="4">
    <source>
        <dbReference type="EMBL" id="SPC12212.1"/>
    </source>
</evidence>
<evidence type="ECO:0000313" key="6">
    <source>
        <dbReference type="Proteomes" id="UP000623307"/>
    </source>
</evidence>
<dbReference type="EMBL" id="CP069812">
    <property type="protein sequence ID" value="QRQ95655.1"/>
    <property type="molecule type" value="Genomic_DNA"/>
</dbReference>
<keyword evidence="1" id="KW-0732">Signal</keyword>
<evidence type="ECO:0000313" key="3">
    <source>
        <dbReference type="EMBL" id="SPC10506.1"/>
    </source>
</evidence>
<dbReference type="EMBL" id="OGUS01000101">
    <property type="protein sequence ID" value="SPC10506.1"/>
    <property type="molecule type" value="Genomic_DNA"/>
</dbReference>
<dbReference type="Proteomes" id="UP000256862">
    <property type="component" value="Chromosome CO2235"/>
</dbReference>
<evidence type="ECO:0000313" key="2">
    <source>
        <dbReference type="EMBL" id="QRQ95655.1"/>
    </source>
</evidence>
<organism evidence="3 5">
    <name type="scientific">Cupriavidus oxalaticus</name>
    <dbReference type="NCBI Taxonomy" id="96344"/>
    <lineage>
        <taxon>Bacteria</taxon>
        <taxon>Pseudomonadati</taxon>
        <taxon>Pseudomonadota</taxon>
        <taxon>Betaproteobacteria</taxon>
        <taxon>Burkholderiales</taxon>
        <taxon>Burkholderiaceae</taxon>
        <taxon>Cupriavidus</taxon>
    </lineage>
</organism>
<sequence>MNTKLRSPRIATALAVAALCITLAPTAGIEPAGGSSAQFSGFIQTEMAKWAKVARNAGIQPE</sequence>
<dbReference type="AlphaFoldDB" id="A0A375G0D7"/>
<dbReference type="GeneID" id="303491782"/>
<name>A0A375G0D7_9BURK</name>
<evidence type="ECO:0000256" key="1">
    <source>
        <dbReference type="SAM" id="SignalP"/>
    </source>
</evidence>
<dbReference type="EMBL" id="OGUS01000114">
    <property type="protein sequence ID" value="SPC12212.1"/>
    <property type="molecule type" value="Genomic_DNA"/>
</dbReference>
<accession>A0A375G0D7</accession>
<keyword evidence="6" id="KW-1185">Reference proteome</keyword>
<dbReference type="InterPro" id="IPR042100">
    <property type="entry name" value="Bug_dom1"/>
</dbReference>
<dbReference type="Gene3D" id="3.40.190.150">
    <property type="entry name" value="Bordetella uptake gene, domain 1"/>
    <property type="match status" value="1"/>
</dbReference>
<feature type="signal peptide" evidence="1">
    <location>
        <begin position="1"/>
        <end position="29"/>
    </location>
</feature>
<dbReference type="RefSeq" id="WP_063239024.1">
    <property type="nucleotide sequence ID" value="NZ_CP069810.1"/>
</dbReference>
<feature type="chain" id="PRO_5044585667" evidence="1">
    <location>
        <begin position="30"/>
        <end position="62"/>
    </location>
</feature>
<reference evidence="2 6" key="3">
    <citation type="submission" date="2021-02" db="EMBL/GenBank/DDBJ databases">
        <title>Complete Genome Sequence of Cupriavidus oxalaticus Strain Ox1, a Soil Oxalate-Degrading Species.</title>
        <authorList>
            <person name="Palmieri F."/>
            <person name="Udriet P."/>
            <person name="Deuasquier M."/>
            <person name="Beaudoing E."/>
            <person name="Johnson S.L."/>
            <person name="Davenport K.W."/>
            <person name="Chain P.S."/>
            <person name="Bindschedler S."/>
            <person name="Junier P."/>
        </authorList>
    </citation>
    <scope>NUCLEOTIDE SEQUENCE [LARGE SCALE GENOMIC DNA]</scope>
    <source>
        <strain evidence="2 6">Ox1</strain>
    </source>
</reference>